<gene>
    <name evidence="15" type="ORF">DAI18_16035</name>
</gene>
<dbReference type="GO" id="GO:0006099">
    <property type="term" value="P:tricarboxylic acid cycle"/>
    <property type="evidence" value="ECO:0007669"/>
    <property type="project" value="InterPro"/>
</dbReference>
<evidence type="ECO:0000256" key="3">
    <source>
        <dbReference type="ARBA" id="ARBA00009433"/>
    </source>
</evidence>
<dbReference type="GO" id="GO:0008177">
    <property type="term" value="F:succinate dehydrogenase (quinone) activity"/>
    <property type="evidence" value="ECO:0007669"/>
    <property type="project" value="UniProtKB-EC"/>
</dbReference>
<evidence type="ECO:0000256" key="5">
    <source>
        <dbReference type="ARBA" id="ARBA00022131"/>
    </source>
</evidence>
<keyword evidence="9" id="KW-0560">Oxidoreductase</keyword>
<accession>A0A2S0PDC3</accession>
<dbReference type="GO" id="GO:0051537">
    <property type="term" value="F:2 iron, 2 sulfur cluster binding"/>
    <property type="evidence" value="ECO:0007669"/>
    <property type="project" value="UniProtKB-KW"/>
</dbReference>
<evidence type="ECO:0000256" key="9">
    <source>
        <dbReference type="ARBA" id="ARBA00023002"/>
    </source>
</evidence>
<dbReference type="PROSITE" id="PS00197">
    <property type="entry name" value="2FE2S_FER_1"/>
    <property type="match status" value="1"/>
</dbReference>
<evidence type="ECO:0000256" key="7">
    <source>
        <dbReference type="ARBA" id="ARBA00022714"/>
    </source>
</evidence>
<comment type="cofactor">
    <cofactor evidence="2">
        <name>[4Fe-4S] cluster</name>
        <dbReference type="ChEBI" id="CHEBI:49883"/>
    </cofactor>
</comment>
<protein>
    <recommendedName>
        <fullName evidence="5">Succinate dehydrogenase iron-sulfur subunit</fullName>
        <ecNumber evidence="4">1.3.5.1</ecNumber>
    </recommendedName>
</protein>
<dbReference type="SUPFAM" id="SSF54292">
    <property type="entry name" value="2Fe-2S ferredoxin-like"/>
    <property type="match status" value="1"/>
</dbReference>
<dbReference type="GO" id="GO:0022904">
    <property type="term" value="P:respiratory electron transport chain"/>
    <property type="evidence" value="ECO:0007669"/>
    <property type="project" value="TreeGrafter"/>
</dbReference>
<reference evidence="15 16" key="1">
    <citation type="submission" date="2018-04" db="EMBL/GenBank/DDBJ databases">
        <title>Denitrifier Microvirgula.</title>
        <authorList>
            <person name="Anderson E."/>
            <person name="Jang J."/>
            <person name="Ishii S."/>
        </authorList>
    </citation>
    <scope>NUCLEOTIDE SEQUENCE [LARGE SCALE GENOMIC DNA]</scope>
    <source>
        <strain evidence="15 16">BE2.4</strain>
    </source>
</reference>
<keyword evidence="8" id="KW-0479">Metal-binding</keyword>
<evidence type="ECO:0000313" key="15">
    <source>
        <dbReference type="EMBL" id="AVY95384.1"/>
    </source>
</evidence>
<evidence type="ECO:0000256" key="8">
    <source>
        <dbReference type="ARBA" id="ARBA00022723"/>
    </source>
</evidence>
<dbReference type="GO" id="GO:0046872">
    <property type="term" value="F:metal ion binding"/>
    <property type="evidence" value="ECO:0007669"/>
    <property type="project" value="UniProtKB-KW"/>
</dbReference>
<feature type="domain" description="2Fe-2S ferredoxin-type" evidence="14">
    <location>
        <begin position="6"/>
        <end position="97"/>
    </location>
</feature>
<comment type="cofactor">
    <cofactor evidence="1">
        <name>[3Fe-4S] cluster</name>
        <dbReference type="ChEBI" id="CHEBI:21137"/>
    </cofactor>
</comment>
<organism evidence="15 16">
    <name type="scientific">Microvirgula aerodenitrificans</name>
    <dbReference type="NCBI Taxonomy" id="57480"/>
    <lineage>
        <taxon>Bacteria</taxon>
        <taxon>Pseudomonadati</taxon>
        <taxon>Pseudomonadota</taxon>
        <taxon>Betaproteobacteria</taxon>
        <taxon>Neisseriales</taxon>
        <taxon>Aquaspirillaceae</taxon>
        <taxon>Microvirgula</taxon>
    </lineage>
</organism>
<dbReference type="InterPro" id="IPR004489">
    <property type="entry name" value="Succ_DH/fum_Rdtase_Fe-S"/>
</dbReference>
<dbReference type="InterPro" id="IPR025192">
    <property type="entry name" value="Succ_DH/fum_Rdtase_N"/>
</dbReference>
<dbReference type="Gene3D" id="1.10.1060.10">
    <property type="entry name" value="Alpha-helical ferredoxin"/>
    <property type="match status" value="1"/>
</dbReference>
<dbReference type="GO" id="GO:0051539">
    <property type="term" value="F:4 iron, 4 sulfur cluster binding"/>
    <property type="evidence" value="ECO:0007669"/>
    <property type="project" value="UniProtKB-KW"/>
</dbReference>
<dbReference type="Gene3D" id="3.10.20.30">
    <property type="match status" value="1"/>
</dbReference>
<evidence type="ECO:0000256" key="12">
    <source>
        <dbReference type="ARBA" id="ARBA00034078"/>
    </source>
</evidence>
<sequence length="248" mass="27285">MAARTLTFSIFRHDPQGGGQPVMQDYQLEETPGMTVFIALNRLREEQDPSLQFDFVCRAGICGSCAMVINGKPTLACRTLTARFDPPHITLLPLPGFELIGDLSVNTGKFMRALSERLAAWLHPQDGAVDLHAVEASMDPDLADRLYEAERCVECGCCIAGCATAQMRDSFVGAVGFNKVARFALDSRDSRSLDDFYHVIGSEDGVFGCMSLLGCQDNCPKGIDHAGQIAYLRRKLAFSRKVWRLFPA</sequence>
<dbReference type="KEGG" id="maer:DAI18_16035"/>
<dbReference type="OrthoDB" id="9804391at2"/>
<keyword evidence="10" id="KW-0408">Iron</keyword>
<evidence type="ECO:0000256" key="11">
    <source>
        <dbReference type="ARBA" id="ARBA00023014"/>
    </source>
</evidence>
<dbReference type="InterPro" id="IPR012675">
    <property type="entry name" value="Beta-grasp_dom_sf"/>
</dbReference>
<dbReference type="EMBL" id="CP028519">
    <property type="protein sequence ID" value="AVY95384.1"/>
    <property type="molecule type" value="Genomic_DNA"/>
</dbReference>
<evidence type="ECO:0000256" key="2">
    <source>
        <dbReference type="ARBA" id="ARBA00001966"/>
    </source>
</evidence>
<dbReference type="PROSITE" id="PS51085">
    <property type="entry name" value="2FE2S_FER_2"/>
    <property type="match status" value="1"/>
</dbReference>
<comment type="cofactor">
    <cofactor evidence="12">
        <name>[2Fe-2S] cluster</name>
        <dbReference type="ChEBI" id="CHEBI:190135"/>
    </cofactor>
</comment>
<keyword evidence="7" id="KW-0001">2Fe-2S</keyword>
<name>A0A2S0PDC3_9NEIS</name>
<dbReference type="InterPro" id="IPR006058">
    <property type="entry name" value="2Fe2S_fd_BS"/>
</dbReference>
<dbReference type="Pfam" id="PF13085">
    <property type="entry name" value="Fer2_3"/>
    <property type="match status" value="1"/>
</dbReference>
<dbReference type="NCBIfam" id="NF010071">
    <property type="entry name" value="PRK13552.1"/>
    <property type="match status" value="1"/>
</dbReference>
<keyword evidence="16" id="KW-1185">Reference proteome</keyword>
<evidence type="ECO:0000256" key="1">
    <source>
        <dbReference type="ARBA" id="ARBA00001927"/>
    </source>
</evidence>
<dbReference type="EC" id="1.3.5.1" evidence="4"/>
<dbReference type="STRING" id="1122240.GCA_000620105_02730"/>
<dbReference type="PANTHER" id="PTHR11921">
    <property type="entry name" value="SUCCINATE DEHYDROGENASE IRON-SULFUR PROTEIN"/>
    <property type="match status" value="1"/>
</dbReference>
<dbReference type="InterPro" id="IPR009051">
    <property type="entry name" value="Helical_ferredxn"/>
</dbReference>
<dbReference type="AlphaFoldDB" id="A0A2S0PDC3"/>
<dbReference type="SUPFAM" id="SSF46548">
    <property type="entry name" value="alpha-helical ferredoxin"/>
    <property type="match status" value="1"/>
</dbReference>
<evidence type="ECO:0000256" key="10">
    <source>
        <dbReference type="ARBA" id="ARBA00023004"/>
    </source>
</evidence>
<comment type="similarity">
    <text evidence="3">Belongs to the succinate dehydrogenase/fumarate reductase iron-sulfur protein family.</text>
</comment>
<evidence type="ECO:0000313" key="16">
    <source>
        <dbReference type="Proteomes" id="UP000244173"/>
    </source>
</evidence>
<dbReference type="InterPro" id="IPR001041">
    <property type="entry name" value="2Fe-2S_ferredoxin-type"/>
</dbReference>
<evidence type="ECO:0000256" key="4">
    <source>
        <dbReference type="ARBA" id="ARBA00012792"/>
    </source>
</evidence>
<proteinExistence type="inferred from homology"/>
<dbReference type="FunFam" id="1.10.1060.10:FF:000003">
    <property type="entry name" value="Succinate dehydrogenase iron-sulfur subunit"/>
    <property type="match status" value="1"/>
</dbReference>
<comment type="subunit">
    <text evidence="13">Part of an enzyme complex containing three subunits: a flavoprotein (frdA), an iron-sulfur protein (frdB), and diheme cytochrome b (frdC).</text>
</comment>
<keyword evidence="6" id="KW-0004">4Fe-4S</keyword>
<dbReference type="GO" id="GO:0009055">
    <property type="term" value="F:electron transfer activity"/>
    <property type="evidence" value="ECO:0007669"/>
    <property type="project" value="InterPro"/>
</dbReference>
<dbReference type="InterPro" id="IPR036010">
    <property type="entry name" value="2Fe-2S_ferredoxin-like_sf"/>
</dbReference>
<dbReference type="PANTHER" id="PTHR11921:SF36">
    <property type="entry name" value="FUMARATE REDUCTASE IRON-SULFUR SUBUNIT"/>
    <property type="match status" value="1"/>
</dbReference>
<dbReference type="Pfam" id="PF13183">
    <property type="entry name" value="Fer4_8"/>
    <property type="match status" value="1"/>
</dbReference>
<dbReference type="RefSeq" id="WP_028499709.1">
    <property type="nucleotide sequence ID" value="NZ_CP028519.1"/>
</dbReference>
<dbReference type="InterPro" id="IPR050573">
    <property type="entry name" value="SDH/FRD_Iron-Sulfur"/>
</dbReference>
<evidence type="ECO:0000256" key="6">
    <source>
        <dbReference type="ARBA" id="ARBA00022485"/>
    </source>
</evidence>
<keyword evidence="11" id="KW-0411">Iron-sulfur</keyword>
<evidence type="ECO:0000256" key="13">
    <source>
        <dbReference type="ARBA" id="ARBA00066269"/>
    </source>
</evidence>
<dbReference type="InterPro" id="IPR017896">
    <property type="entry name" value="4Fe4S_Fe-S-bd"/>
</dbReference>
<evidence type="ECO:0000259" key="14">
    <source>
        <dbReference type="PROSITE" id="PS51085"/>
    </source>
</evidence>
<dbReference type="Proteomes" id="UP000244173">
    <property type="component" value="Chromosome"/>
</dbReference>
<dbReference type="NCBIfam" id="TIGR00384">
    <property type="entry name" value="dhsB"/>
    <property type="match status" value="1"/>
</dbReference>